<dbReference type="NCBIfam" id="TIGR04042">
    <property type="entry name" value="MSMEG_0570_fam"/>
    <property type="match status" value="1"/>
</dbReference>
<comment type="caution">
    <text evidence="1">The sequence shown here is derived from an EMBL/GenBank/DDBJ whole genome shotgun (WGS) entry which is preliminary data.</text>
</comment>
<dbReference type="InterPro" id="IPR023846">
    <property type="entry name" value="CHP04042_MSMEG0570"/>
</dbReference>
<accession>A0A2T1DZT4</accession>
<reference evidence="1 2" key="2">
    <citation type="submission" date="2018-03" db="EMBL/GenBank/DDBJ databases">
        <title>The ancient ancestry and fast evolution of plastids.</title>
        <authorList>
            <person name="Moore K.R."/>
            <person name="Magnabosco C."/>
            <person name="Momper L."/>
            <person name="Gold D.A."/>
            <person name="Bosak T."/>
            <person name="Fournier G.P."/>
        </authorList>
    </citation>
    <scope>NUCLEOTIDE SEQUENCE [LARGE SCALE GENOMIC DNA]</scope>
    <source>
        <strain evidence="1 2">ULC18</strain>
    </source>
</reference>
<name>A0A2T1DZT4_9CYAN</name>
<evidence type="ECO:0000313" key="2">
    <source>
        <dbReference type="Proteomes" id="UP000239576"/>
    </source>
</evidence>
<organism evidence="1 2">
    <name type="scientific">Stenomitos frigidus ULC18</name>
    <dbReference type="NCBI Taxonomy" id="2107698"/>
    <lineage>
        <taxon>Bacteria</taxon>
        <taxon>Bacillati</taxon>
        <taxon>Cyanobacteriota</taxon>
        <taxon>Cyanophyceae</taxon>
        <taxon>Leptolyngbyales</taxon>
        <taxon>Leptolyngbyaceae</taxon>
        <taxon>Stenomitos</taxon>
    </lineage>
</organism>
<keyword evidence="2" id="KW-1185">Reference proteome</keyword>
<sequence>MPEIRFQIELPDGSQEVCYSPSLIVKDYFTSGSEYALTDFIDRSRTALNIASDRVRAKYGRPCGLALGQLAQIEAMASKYSDVTKPKVRLLKFIE</sequence>
<gene>
    <name evidence="1" type="ORF">C7B82_21140</name>
</gene>
<evidence type="ECO:0000313" key="1">
    <source>
        <dbReference type="EMBL" id="PSB26008.1"/>
    </source>
</evidence>
<dbReference type="Proteomes" id="UP000239576">
    <property type="component" value="Unassembled WGS sequence"/>
</dbReference>
<reference evidence="2" key="1">
    <citation type="submission" date="2018-02" db="EMBL/GenBank/DDBJ databases">
        <authorList>
            <person name="Moore K."/>
            <person name="Momper L."/>
        </authorList>
    </citation>
    <scope>NUCLEOTIDE SEQUENCE [LARGE SCALE GENOMIC DNA]</scope>
    <source>
        <strain evidence="2">ULC18</strain>
    </source>
</reference>
<dbReference type="RefSeq" id="WP_106258362.1">
    <property type="nucleotide sequence ID" value="NZ_CAWNSW010000166.1"/>
</dbReference>
<dbReference type="OrthoDB" id="195104at2"/>
<protein>
    <submittedName>
        <fullName evidence="1">MSMEG_0570 family nitrogen starvation response protein</fullName>
    </submittedName>
</protein>
<dbReference type="EMBL" id="PVWK01000117">
    <property type="protein sequence ID" value="PSB26008.1"/>
    <property type="molecule type" value="Genomic_DNA"/>
</dbReference>
<dbReference type="AlphaFoldDB" id="A0A2T1DZT4"/>
<proteinExistence type="predicted"/>